<dbReference type="InterPro" id="IPR038332">
    <property type="entry name" value="PPE_sf"/>
</dbReference>
<feature type="region of interest" description="Disordered" evidence="1">
    <location>
        <begin position="349"/>
        <end position="370"/>
    </location>
</feature>
<dbReference type="Proteomes" id="UP000002791">
    <property type="component" value="Chromosome"/>
</dbReference>
<dbReference type="STRING" id="882082.SaccyDRAFT_0483"/>
<dbReference type="RefSeq" id="WP_005453228.1">
    <property type="nucleotide sequence ID" value="NZ_CM001440.1"/>
</dbReference>
<organism evidence="2 3">
    <name type="scientific">Saccharomonospora cyanea NA-134</name>
    <dbReference type="NCBI Taxonomy" id="882082"/>
    <lineage>
        <taxon>Bacteria</taxon>
        <taxon>Bacillati</taxon>
        <taxon>Actinomycetota</taxon>
        <taxon>Actinomycetes</taxon>
        <taxon>Pseudonocardiales</taxon>
        <taxon>Pseudonocardiaceae</taxon>
        <taxon>Saccharomonospora</taxon>
    </lineage>
</organism>
<accession>H5XG92</accession>
<dbReference type="InterPro" id="IPR036689">
    <property type="entry name" value="ESAT-6-like_sf"/>
</dbReference>
<sequence>MSDPLGSIELKEEDSYGKQVAEAIPVIGGGIKVLNGYNSAREDGDVSASDLRGLAADGASFISSCSGVVSDFATDPIGWLVGEGLGFLISICQPIQDAIHFVSGDGPALSAASESFANIAQGVSDFADQFFEECRTTLAEWDGGAAEAAAAKFGEFAQGIRAVAGEAGNIGQLLKISSMFMTVIEEFIKALLTELVTWLLMIWIPALAAAVVTAGASTAAAGAATGVRAAQTGARATKQVNWLRKLLDKIQDLLSKLRNFIAKQGNGFRQAMNNKRIRADLAREAVTEARAKGTKASLKDRLNHAETGMVGERVTDGFVRSMGEAANDFRKESFKNSALAGYYNDFRSASEAGDTGEEQSTEKTSGQLDF</sequence>
<evidence type="ECO:0000313" key="3">
    <source>
        <dbReference type="Proteomes" id="UP000002791"/>
    </source>
</evidence>
<dbReference type="SUPFAM" id="SSF140453">
    <property type="entry name" value="EsxAB dimer-like"/>
    <property type="match status" value="1"/>
</dbReference>
<reference evidence="2 3" key="1">
    <citation type="submission" date="2011-11" db="EMBL/GenBank/DDBJ databases">
        <title>The Noncontiguous Finished sequence of Saccharomonospora cyanea NA-134.</title>
        <authorList>
            <consortium name="US DOE Joint Genome Institute"/>
            <person name="Lucas S."/>
            <person name="Han J."/>
            <person name="Lapidus A."/>
            <person name="Cheng J.-F."/>
            <person name="Goodwin L."/>
            <person name="Pitluck S."/>
            <person name="Peters L."/>
            <person name="Ovchinnikova G."/>
            <person name="Lu M."/>
            <person name="Detter J.C."/>
            <person name="Han C."/>
            <person name="Tapia R."/>
            <person name="Land M."/>
            <person name="Hauser L."/>
            <person name="Kyrpides N."/>
            <person name="Ivanova N."/>
            <person name="Pagani I."/>
            <person name="Brambilla E.-M."/>
            <person name="Klenk H.-P."/>
            <person name="Woyke T."/>
        </authorList>
    </citation>
    <scope>NUCLEOTIDE SEQUENCE [LARGE SCALE GENOMIC DNA]</scope>
    <source>
        <strain evidence="2 3">NA-134</strain>
    </source>
</reference>
<proteinExistence type="predicted"/>
<keyword evidence="3" id="KW-1185">Reference proteome</keyword>
<dbReference type="EMBL" id="CM001440">
    <property type="protein sequence ID" value="EHR59411.1"/>
    <property type="molecule type" value="Genomic_DNA"/>
</dbReference>
<protein>
    <submittedName>
        <fullName evidence="2">Uncharacterized protein</fullName>
    </submittedName>
</protein>
<dbReference type="OrthoDB" id="5180306at2"/>
<gene>
    <name evidence="2" type="ORF">SaccyDRAFT_0483</name>
</gene>
<dbReference type="Gene3D" id="1.20.1260.20">
    <property type="entry name" value="PPE superfamily"/>
    <property type="match status" value="1"/>
</dbReference>
<name>H5XG92_9PSEU</name>
<dbReference type="HOGENOM" id="CLU_061164_0_0_11"/>
<evidence type="ECO:0000313" key="2">
    <source>
        <dbReference type="EMBL" id="EHR59411.1"/>
    </source>
</evidence>
<dbReference type="AlphaFoldDB" id="H5XG92"/>
<dbReference type="eggNOG" id="COG3266">
    <property type="taxonomic scope" value="Bacteria"/>
</dbReference>
<evidence type="ECO:0000256" key="1">
    <source>
        <dbReference type="SAM" id="MobiDB-lite"/>
    </source>
</evidence>